<sequence>MADARGVHALRDRIPVLTRIDVHYTLRIPAGSRETVDRALSRHLEKCPTARSLEGAVEMAWTADITETDAD</sequence>
<organism evidence="1 2">
    <name type="scientific">Gaopeijia maritima</name>
    <dbReference type="NCBI Taxonomy" id="3119007"/>
    <lineage>
        <taxon>Bacteria</taxon>
        <taxon>Pseudomonadati</taxon>
        <taxon>Gemmatimonadota</taxon>
        <taxon>Longimicrobiia</taxon>
        <taxon>Gaopeijiales</taxon>
        <taxon>Gaopeijiaceae</taxon>
        <taxon>Gaopeijia</taxon>
    </lineage>
</organism>
<evidence type="ECO:0000313" key="1">
    <source>
        <dbReference type="EMBL" id="MEK9501609.1"/>
    </source>
</evidence>
<proteinExistence type="predicted"/>
<comment type="caution">
    <text evidence="1">The sequence shown here is derived from an EMBL/GenBank/DDBJ whole genome shotgun (WGS) entry which is preliminary data.</text>
</comment>
<dbReference type="SUPFAM" id="SSF82784">
    <property type="entry name" value="OsmC-like"/>
    <property type="match status" value="1"/>
</dbReference>
<dbReference type="InterPro" id="IPR015946">
    <property type="entry name" value="KH_dom-like_a/b"/>
</dbReference>
<accession>A0ABU9EAB8</accession>
<dbReference type="InterPro" id="IPR036102">
    <property type="entry name" value="OsmC/Ohrsf"/>
</dbReference>
<dbReference type="Proteomes" id="UP001484239">
    <property type="component" value="Unassembled WGS sequence"/>
</dbReference>
<dbReference type="Gene3D" id="3.30.300.20">
    <property type="match status" value="1"/>
</dbReference>
<evidence type="ECO:0000313" key="2">
    <source>
        <dbReference type="Proteomes" id="UP001484239"/>
    </source>
</evidence>
<gene>
    <name evidence="1" type="ORF">WI372_11515</name>
</gene>
<protein>
    <recommendedName>
        <fullName evidence="3">OsmC-like protein</fullName>
    </recommendedName>
</protein>
<evidence type="ECO:0008006" key="3">
    <source>
        <dbReference type="Google" id="ProtNLM"/>
    </source>
</evidence>
<name>A0ABU9EAB8_9BACT</name>
<keyword evidence="2" id="KW-1185">Reference proteome</keyword>
<dbReference type="EMBL" id="JBBHLI010000006">
    <property type="protein sequence ID" value="MEK9501609.1"/>
    <property type="molecule type" value="Genomic_DNA"/>
</dbReference>
<reference evidence="1 2" key="1">
    <citation type="submission" date="2024-02" db="EMBL/GenBank/DDBJ databases">
        <title>A novel Gemmatimonadota bacterium.</title>
        <authorList>
            <person name="Du Z.-J."/>
            <person name="Ye Y.-Q."/>
        </authorList>
    </citation>
    <scope>NUCLEOTIDE SEQUENCE [LARGE SCALE GENOMIC DNA]</scope>
    <source>
        <strain evidence="1 2">DH-20</strain>
    </source>
</reference>